<dbReference type="GO" id="GO:0019213">
    <property type="term" value="F:deacetylase activity"/>
    <property type="evidence" value="ECO:0007669"/>
    <property type="project" value="InterPro"/>
</dbReference>
<evidence type="ECO:0000313" key="1">
    <source>
        <dbReference type="EMBL" id="SFF16853.1"/>
    </source>
</evidence>
<gene>
    <name evidence="1" type="ORF">SAMN04488541_101879</name>
</gene>
<dbReference type="Pfam" id="PF02585">
    <property type="entry name" value="PIG-L"/>
    <property type="match status" value="1"/>
</dbReference>
<organism evidence="1 2">
    <name type="scientific">Thermoflexibacter ruber</name>
    <dbReference type="NCBI Taxonomy" id="1003"/>
    <lineage>
        <taxon>Bacteria</taxon>
        <taxon>Pseudomonadati</taxon>
        <taxon>Bacteroidota</taxon>
        <taxon>Cytophagia</taxon>
        <taxon>Cytophagales</taxon>
        <taxon>Thermoflexibacteraceae</taxon>
        <taxon>Thermoflexibacter</taxon>
    </lineage>
</organism>
<dbReference type="Gene3D" id="3.40.50.10320">
    <property type="entry name" value="LmbE-like"/>
    <property type="match status" value="1"/>
</dbReference>
<dbReference type="Proteomes" id="UP000199513">
    <property type="component" value="Unassembled WGS sequence"/>
</dbReference>
<reference evidence="2" key="1">
    <citation type="submission" date="2016-10" db="EMBL/GenBank/DDBJ databases">
        <authorList>
            <person name="Varghese N."/>
            <person name="Submissions S."/>
        </authorList>
    </citation>
    <scope>NUCLEOTIDE SEQUENCE [LARGE SCALE GENOMIC DNA]</scope>
    <source>
        <strain>GEY</strain>
        <strain evidence="2">DSM 9560</strain>
    </source>
</reference>
<dbReference type="GO" id="GO:0071793">
    <property type="term" value="P:bacillithiol biosynthetic process"/>
    <property type="evidence" value="ECO:0007669"/>
    <property type="project" value="InterPro"/>
</dbReference>
<dbReference type="SUPFAM" id="SSF102588">
    <property type="entry name" value="LmbE-like"/>
    <property type="match status" value="1"/>
</dbReference>
<dbReference type="PANTHER" id="PTHR12993">
    <property type="entry name" value="N-ACETYLGLUCOSAMINYL-PHOSPHATIDYLINOSITOL DE-N-ACETYLASE-RELATED"/>
    <property type="match status" value="1"/>
</dbReference>
<name>A0A1I2GHZ8_9BACT</name>
<dbReference type="InterPro" id="IPR023842">
    <property type="entry name" value="Bacillithiol_biosynth_BshB1"/>
</dbReference>
<dbReference type="GO" id="GO:0016811">
    <property type="term" value="F:hydrolase activity, acting on carbon-nitrogen (but not peptide) bonds, in linear amides"/>
    <property type="evidence" value="ECO:0007669"/>
    <property type="project" value="TreeGrafter"/>
</dbReference>
<keyword evidence="2" id="KW-1185">Reference proteome</keyword>
<dbReference type="STRING" id="1003.SAMN04488541_101879"/>
<dbReference type="NCBIfam" id="TIGR04001">
    <property type="entry name" value="thiol_BshB1"/>
    <property type="match status" value="1"/>
</dbReference>
<protein>
    <submittedName>
        <fullName evidence="1">Bacillithiol biosynthesis deacetylase BshB1</fullName>
    </submittedName>
</protein>
<dbReference type="AlphaFoldDB" id="A0A1I2GHZ8"/>
<sequence>MKLDILVIAAHPDDAELSCAGTIFSEIAQGKKVGIVDLTQGELGTRGSAEIRKQEAEEASRIMNLTIRENLQLRDGFFANDEQHQLEVIKAIRKYQPDIVLTNAIKDRHPDHAKAASLVETSCFLSGLKRIETMLNGQVQAAWRPKNVFHFIQSDYVEPDFIVDISAFWENKLQAIRAYKTQFHTTPQSSQGEQTFISTPEFMHFLEGRAREFGQAIRVKYGEGFTSSKKIGVKTLFDVL</sequence>
<dbReference type="EMBL" id="FONY01000018">
    <property type="protein sequence ID" value="SFF16853.1"/>
    <property type="molecule type" value="Genomic_DNA"/>
</dbReference>
<dbReference type="InterPro" id="IPR003737">
    <property type="entry name" value="GlcNAc_PI_deacetylase-related"/>
</dbReference>
<dbReference type="RefSeq" id="WP_091545253.1">
    <property type="nucleotide sequence ID" value="NZ_FONY01000018.1"/>
</dbReference>
<proteinExistence type="predicted"/>
<dbReference type="InterPro" id="IPR024078">
    <property type="entry name" value="LmbE-like_dom_sf"/>
</dbReference>
<dbReference type="PANTHER" id="PTHR12993:SF30">
    <property type="entry name" value="N-ACETYL-ALPHA-D-GLUCOSAMINYL L-MALATE DEACETYLASE 1"/>
    <property type="match status" value="1"/>
</dbReference>
<dbReference type="OrthoDB" id="9778719at2"/>
<evidence type="ECO:0000313" key="2">
    <source>
        <dbReference type="Proteomes" id="UP000199513"/>
    </source>
</evidence>
<accession>A0A1I2GHZ8</accession>